<dbReference type="InterPro" id="IPR044518">
    <property type="entry name" value="ARF_GAP_AGD11/12/13"/>
</dbReference>
<reference evidence="3" key="1">
    <citation type="submission" date="2023-04" db="EMBL/GenBank/DDBJ databases">
        <authorList>
            <person name="Vijverberg K."/>
            <person name="Xiong W."/>
            <person name="Schranz E."/>
        </authorList>
    </citation>
    <scope>NUCLEOTIDE SEQUENCE</scope>
</reference>
<dbReference type="PANTHER" id="PTHR46220">
    <property type="entry name" value="ADP-RIBOSYLATION FACTOR GTPASE-ACTIVATING PROTEIN AGD12"/>
    <property type="match status" value="1"/>
</dbReference>
<dbReference type="PRINTS" id="PR00405">
    <property type="entry name" value="REVINTRACTNG"/>
</dbReference>
<keyword evidence="4" id="KW-1185">Reference proteome</keyword>
<organism evidence="3 4">
    <name type="scientific">Lactuca saligna</name>
    <name type="common">Willowleaf lettuce</name>
    <dbReference type="NCBI Taxonomy" id="75948"/>
    <lineage>
        <taxon>Eukaryota</taxon>
        <taxon>Viridiplantae</taxon>
        <taxon>Streptophyta</taxon>
        <taxon>Embryophyta</taxon>
        <taxon>Tracheophyta</taxon>
        <taxon>Spermatophyta</taxon>
        <taxon>Magnoliopsida</taxon>
        <taxon>eudicotyledons</taxon>
        <taxon>Gunneridae</taxon>
        <taxon>Pentapetalae</taxon>
        <taxon>asterids</taxon>
        <taxon>campanulids</taxon>
        <taxon>Asterales</taxon>
        <taxon>Asteraceae</taxon>
        <taxon>Cichorioideae</taxon>
        <taxon>Cichorieae</taxon>
        <taxon>Lactucinae</taxon>
        <taxon>Lactuca</taxon>
    </lineage>
</organism>
<keyword evidence="1" id="KW-0862">Zinc</keyword>
<dbReference type="PROSITE" id="PS50115">
    <property type="entry name" value="ARFGAP"/>
    <property type="match status" value="1"/>
</dbReference>
<evidence type="ECO:0000313" key="4">
    <source>
        <dbReference type="Proteomes" id="UP001177003"/>
    </source>
</evidence>
<dbReference type="InterPro" id="IPR001164">
    <property type="entry name" value="ArfGAP_dom"/>
</dbReference>
<accession>A0AA36E2P9</accession>
<evidence type="ECO:0000259" key="2">
    <source>
        <dbReference type="PROSITE" id="PS50115"/>
    </source>
</evidence>
<dbReference type="InterPro" id="IPR038508">
    <property type="entry name" value="ArfGAP_dom_sf"/>
</dbReference>
<gene>
    <name evidence="3" type="ORF">LSALG_LOCUS19824</name>
</gene>
<evidence type="ECO:0000256" key="1">
    <source>
        <dbReference type="PROSITE-ProRule" id="PRU00288"/>
    </source>
</evidence>
<dbReference type="SMART" id="SM00105">
    <property type="entry name" value="ArfGap"/>
    <property type="match status" value="1"/>
</dbReference>
<dbReference type="GO" id="GO:0008270">
    <property type="term" value="F:zinc ion binding"/>
    <property type="evidence" value="ECO:0007669"/>
    <property type="project" value="UniProtKB-KW"/>
</dbReference>
<dbReference type="AlphaFoldDB" id="A0AA36E2P9"/>
<sequence length="159" mass="18128">MTVCAKQKLAEFISESGNMCCAGCATPDPKWVSVRFGAFICIKCSREHRSLGVHISKVLSVNLDELTHEALKQCPYAKKHSNSVLMPSISHAFRNSWKKKENEHKPPPKTSNSMIIHDLDHLATEVCSNYIDSLLRNQFWERILLLFIPSGRRYKTQNL</sequence>
<feature type="domain" description="Arf-GAP" evidence="2">
    <location>
        <begin position="6"/>
        <end position="72"/>
    </location>
</feature>
<dbReference type="InterPro" id="IPR037278">
    <property type="entry name" value="ARFGAP/RecO"/>
</dbReference>
<dbReference type="SUPFAM" id="SSF57863">
    <property type="entry name" value="ArfGap/RecO-like zinc finger"/>
    <property type="match status" value="1"/>
</dbReference>
<dbReference type="Pfam" id="PF01412">
    <property type="entry name" value="ArfGap"/>
    <property type="match status" value="1"/>
</dbReference>
<evidence type="ECO:0000313" key="3">
    <source>
        <dbReference type="EMBL" id="CAI9280063.1"/>
    </source>
</evidence>
<name>A0AA36E2P9_LACSI</name>
<dbReference type="Gene3D" id="1.10.220.150">
    <property type="entry name" value="Arf GTPase activating protein"/>
    <property type="match status" value="1"/>
</dbReference>
<dbReference type="EMBL" id="OX465080">
    <property type="protein sequence ID" value="CAI9280063.1"/>
    <property type="molecule type" value="Genomic_DNA"/>
</dbReference>
<proteinExistence type="predicted"/>
<protein>
    <recommendedName>
        <fullName evidence="2">Arf-GAP domain-containing protein</fullName>
    </recommendedName>
</protein>
<keyword evidence="1" id="KW-0863">Zinc-finger</keyword>
<dbReference type="GO" id="GO:0005543">
    <property type="term" value="F:phospholipid binding"/>
    <property type="evidence" value="ECO:0007669"/>
    <property type="project" value="InterPro"/>
</dbReference>
<dbReference type="Proteomes" id="UP001177003">
    <property type="component" value="Chromosome 4"/>
</dbReference>
<keyword evidence="1" id="KW-0479">Metal-binding</keyword>
<dbReference type="GO" id="GO:0005096">
    <property type="term" value="F:GTPase activator activity"/>
    <property type="evidence" value="ECO:0007669"/>
    <property type="project" value="InterPro"/>
</dbReference>
<dbReference type="PANTHER" id="PTHR46220:SF2">
    <property type="entry name" value="ADP-RIBOSYLATION FACTOR GTPASE-ACTIVATING PROTEIN AGD11-RELATED"/>
    <property type="match status" value="1"/>
</dbReference>